<protein>
    <submittedName>
        <fullName evidence="2">Uncharacterized protein</fullName>
    </submittedName>
</protein>
<gene>
    <name evidence="2" type="ORF">RM539_10770</name>
</gene>
<feature type="transmembrane region" description="Helical" evidence="1">
    <location>
        <begin position="48"/>
        <end position="68"/>
    </location>
</feature>
<reference evidence="2 3" key="1">
    <citation type="submission" date="2023-09" db="EMBL/GenBank/DDBJ databases">
        <authorList>
            <person name="Rey-Velasco X."/>
        </authorList>
    </citation>
    <scope>NUCLEOTIDE SEQUENCE [LARGE SCALE GENOMIC DNA]</scope>
    <source>
        <strain evidence="2 3">F117</strain>
    </source>
</reference>
<name>A0ABU3D6D4_9FLAO</name>
<keyword evidence="3" id="KW-1185">Reference proteome</keyword>
<feature type="transmembrane region" description="Helical" evidence="1">
    <location>
        <begin position="7"/>
        <end position="28"/>
    </location>
</feature>
<keyword evidence="1" id="KW-0812">Transmembrane</keyword>
<organism evidence="2 3">
    <name type="scientific">Autumnicola musiva</name>
    <dbReference type="NCBI Taxonomy" id="3075589"/>
    <lineage>
        <taxon>Bacteria</taxon>
        <taxon>Pseudomonadati</taxon>
        <taxon>Bacteroidota</taxon>
        <taxon>Flavobacteriia</taxon>
        <taxon>Flavobacteriales</taxon>
        <taxon>Flavobacteriaceae</taxon>
        <taxon>Autumnicola</taxon>
    </lineage>
</organism>
<evidence type="ECO:0000313" key="3">
    <source>
        <dbReference type="Proteomes" id="UP001262582"/>
    </source>
</evidence>
<evidence type="ECO:0000256" key="1">
    <source>
        <dbReference type="SAM" id="Phobius"/>
    </source>
</evidence>
<keyword evidence="1" id="KW-0472">Membrane</keyword>
<proteinExistence type="predicted"/>
<sequence length="81" mass="9454">MSQRKYWRSVIVLGLVFAVIYTLISIIFEYGNFAFEQYYKDHIANNTVKYVIGQIGAALFYGLIVSYGQFRAKEKREKNSN</sequence>
<comment type="caution">
    <text evidence="2">The sequence shown here is derived from an EMBL/GenBank/DDBJ whole genome shotgun (WGS) entry which is preliminary data.</text>
</comment>
<keyword evidence="1" id="KW-1133">Transmembrane helix</keyword>
<dbReference type="Proteomes" id="UP001262582">
    <property type="component" value="Unassembled WGS sequence"/>
</dbReference>
<dbReference type="EMBL" id="JAVRHK010000007">
    <property type="protein sequence ID" value="MDT0677064.1"/>
    <property type="molecule type" value="Genomic_DNA"/>
</dbReference>
<accession>A0ABU3D6D4</accession>
<evidence type="ECO:0000313" key="2">
    <source>
        <dbReference type="EMBL" id="MDT0677064.1"/>
    </source>
</evidence>
<dbReference type="RefSeq" id="WP_311503404.1">
    <property type="nucleotide sequence ID" value="NZ_JAVRHK010000007.1"/>
</dbReference>